<dbReference type="Gene3D" id="1.10.287.950">
    <property type="entry name" value="Methyl-accepting chemotaxis protein"/>
    <property type="match status" value="1"/>
</dbReference>
<name>A0ABS8KCN0_9BURK</name>
<dbReference type="PANTHER" id="PTHR43531">
    <property type="entry name" value="PROTEIN ICFG"/>
    <property type="match status" value="1"/>
</dbReference>
<dbReference type="RefSeq" id="WP_230561381.1">
    <property type="nucleotide sequence ID" value="NZ_JAJITC010000005.1"/>
</dbReference>
<dbReference type="SUPFAM" id="SSF58104">
    <property type="entry name" value="Methyl-accepting chemotaxis protein (MCP) signaling domain"/>
    <property type="match status" value="1"/>
</dbReference>
<keyword evidence="8" id="KW-1185">Reference proteome</keyword>
<evidence type="ECO:0000313" key="8">
    <source>
        <dbReference type="Proteomes" id="UP001430614"/>
    </source>
</evidence>
<evidence type="ECO:0000259" key="5">
    <source>
        <dbReference type="PROSITE" id="PS50111"/>
    </source>
</evidence>
<dbReference type="PROSITE" id="PS50111">
    <property type="entry name" value="CHEMOTAXIS_TRANSDUC_2"/>
    <property type="match status" value="1"/>
</dbReference>
<dbReference type="Pfam" id="PF17201">
    <property type="entry name" value="Cache_3-Cache_2"/>
    <property type="match status" value="1"/>
</dbReference>
<gene>
    <name evidence="7" type="ORF">LJ655_11605</name>
</gene>
<sequence length="558" mass="58921">MHSLLPLKTQVRRHARTLAGYFPAPFIRDASNGVDILGVMTPRLLNGNTLLNLNYDEVDRFTAETRATGTLFVGIGEDFVRVATSVKKQTGERAVGTVLDRSHPGYGMLRRGQPYTGYATLFGKQYMTRYEPIRDSSGEVIGALYVGLDVSEVWNLSIGARLALLTLGANTALLLGYGRLLQAVIPADRPDPAAALPSLVQSEVIGFGLIGALLVSALVYVTTRRGLGMQLLEAKAAAEKLAAGDLTAQVHVSRRDELGQLMQAMNGISVGLASVVGNVRRASDMIATGAREIAAGNAELSSRTEAQAGSLEKTASTMEQLTAMVRANADRASNANQHIASASDLAVKGGDVVGHVVTTMSLIRGSSHKIVDIIGMIDSIAFQTNILALNAAVEAARAGDQGRGFAVVAAEVRSLAQRSAMAAKEIKALITDSVGNVKTGSELVDQAGRDMTEIVRAVDSVVALMGEITHASNEQSAGIGEINRAIGQMDERIQQNVALVEQVAAAAASMQEQACTLEDAVQVFRLVTDAPNRHSRSVPQSSGTVDPRGVPQLRHRGG</sequence>
<dbReference type="Proteomes" id="UP001430614">
    <property type="component" value="Unassembled WGS sequence"/>
</dbReference>
<dbReference type="PANTHER" id="PTHR43531:SF14">
    <property type="entry name" value="METHYL-ACCEPTING CHEMOTAXIS PROTEIN I-RELATED"/>
    <property type="match status" value="1"/>
</dbReference>
<keyword evidence="1" id="KW-0488">Methylation</keyword>
<dbReference type="CDD" id="cd11386">
    <property type="entry name" value="MCP_signal"/>
    <property type="match status" value="1"/>
</dbReference>
<organism evidence="7 8">
    <name type="scientific">Paraburkholderia translucens</name>
    <dbReference type="NCBI Taxonomy" id="2886945"/>
    <lineage>
        <taxon>Bacteria</taxon>
        <taxon>Pseudomonadati</taxon>
        <taxon>Pseudomonadota</taxon>
        <taxon>Betaproteobacteria</taxon>
        <taxon>Burkholderiales</taxon>
        <taxon>Burkholderiaceae</taxon>
        <taxon>Paraburkholderia</taxon>
    </lineage>
</organism>
<dbReference type="InterPro" id="IPR004090">
    <property type="entry name" value="Chemotax_Me-accpt_rcpt"/>
</dbReference>
<keyword evidence="3" id="KW-0807">Transducer</keyword>
<feature type="domain" description="HAMP" evidence="6">
    <location>
        <begin position="225"/>
        <end position="277"/>
    </location>
</feature>
<protein>
    <submittedName>
        <fullName evidence="7">Methyl-accepting chemotaxis protein</fullName>
    </submittedName>
</protein>
<proteinExistence type="inferred from homology"/>
<dbReference type="Pfam" id="PF00015">
    <property type="entry name" value="MCPsignal"/>
    <property type="match status" value="1"/>
</dbReference>
<feature type="domain" description="Methyl-accepting transducer" evidence="5">
    <location>
        <begin position="282"/>
        <end position="511"/>
    </location>
</feature>
<dbReference type="InterPro" id="IPR004089">
    <property type="entry name" value="MCPsignal_dom"/>
</dbReference>
<comment type="caution">
    <text evidence="7">The sequence shown here is derived from an EMBL/GenBank/DDBJ whole genome shotgun (WGS) entry which is preliminary data.</text>
</comment>
<dbReference type="SUPFAM" id="SSF103190">
    <property type="entry name" value="Sensory domain-like"/>
    <property type="match status" value="1"/>
</dbReference>
<dbReference type="InterPro" id="IPR003660">
    <property type="entry name" value="HAMP_dom"/>
</dbReference>
<dbReference type="EMBL" id="JAJITC010000005">
    <property type="protein sequence ID" value="MCC8402528.1"/>
    <property type="molecule type" value="Genomic_DNA"/>
</dbReference>
<evidence type="ECO:0000256" key="4">
    <source>
        <dbReference type="SAM" id="MobiDB-lite"/>
    </source>
</evidence>
<reference evidence="7 8" key="1">
    <citation type="submission" date="2021-11" db="EMBL/GenBank/DDBJ databases">
        <authorList>
            <person name="Oh E.-T."/>
            <person name="Kim S.-B."/>
        </authorList>
    </citation>
    <scope>NUCLEOTIDE SEQUENCE [LARGE SCALE GENOMIC DNA]</scope>
    <source>
        <strain evidence="7 8">MMS20-SJTN17</strain>
    </source>
</reference>
<evidence type="ECO:0000256" key="2">
    <source>
        <dbReference type="ARBA" id="ARBA00029447"/>
    </source>
</evidence>
<evidence type="ECO:0000256" key="1">
    <source>
        <dbReference type="ARBA" id="ARBA00022481"/>
    </source>
</evidence>
<dbReference type="InterPro" id="IPR051310">
    <property type="entry name" value="MCP_chemotaxis"/>
</dbReference>
<dbReference type="PRINTS" id="PR00260">
    <property type="entry name" value="CHEMTRNSDUCR"/>
</dbReference>
<feature type="region of interest" description="Disordered" evidence="4">
    <location>
        <begin position="532"/>
        <end position="558"/>
    </location>
</feature>
<evidence type="ECO:0000313" key="7">
    <source>
        <dbReference type="EMBL" id="MCC8402528.1"/>
    </source>
</evidence>
<dbReference type="SMART" id="SM00304">
    <property type="entry name" value="HAMP"/>
    <property type="match status" value="1"/>
</dbReference>
<accession>A0ABS8KCN0</accession>
<evidence type="ECO:0000259" key="6">
    <source>
        <dbReference type="PROSITE" id="PS50885"/>
    </source>
</evidence>
<dbReference type="CDD" id="cd06225">
    <property type="entry name" value="HAMP"/>
    <property type="match status" value="1"/>
</dbReference>
<evidence type="ECO:0000256" key="3">
    <source>
        <dbReference type="PROSITE-ProRule" id="PRU00284"/>
    </source>
</evidence>
<dbReference type="InterPro" id="IPR029151">
    <property type="entry name" value="Sensor-like_sf"/>
</dbReference>
<comment type="similarity">
    <text evidence="2">Belongs to the methyl-accepting chemotaxis (MCP) protein family.</text>
</comment>
<dbReference type="InterPro" id="IPR033462">
    <property type="entry name" value="Cache_3-Cache_2"/>
</dbReference>
<dbReference type="SMART" id="SM00283">
    <property type="entry name" value="MA"/>
    <property type="match status" value="1"/>
</dbReference>
<dbReference type="PROSITE" id="PS50885">
    <property type="entry name" value="HAMP"/>
    <property type="match status" value="1"/>
</dbReference>
<dbReference type="Pfam" id="PF00672">
    <property type="entry name" value="HAMP"/>
    <property type="match status" value="1"/>
</dbReference>